<dbReference type="FunFam" id="2.10.110.10:FF:000041">
    <property type="entry name" value="LIM and calponin homology domains 1"/>
    <property type="match status" value="1"/>
</dbReference>
<feature type="region of interest" description="Disordered" evidence="6">
    <location>
        <begin position="638"/>
        <end position="727"/>
    </location>
</feature>
<dbReference type="PRINTS" id="PR00888">
    <property type="entry name" value="SM22CALPONIN"/>
</dbReference>
<feature type="compositionally biased region" description="Basic and acidic residues" evidence="6">
    <location>
        <begin position="250"/>
        <end position="281"/>
    </location>
</feature>
<dbReference type="Pfam" id="PF15949">
    <property type="entry name" value="DUF4757"/>
    <property type="match status" value="1"/>
</dbReference>
<dbReference type="Pfam" id="PF00307">
    <property type="entry name" value="CH"/>
    <property type="match status" value="1"/>
</dbReference>
<feature type="compositionally biased region" description="Polar residues" evidence="6">
    <location>
        <begin position="678"/>
        <end position="691"/>
    </location>
</feature>
<evidence type="ECO:0000256" key="3">
    <source>
        <dbReference type="ARBA" id="ARBA00023038"/>
    </source>
</evidence>
<feature type="domain" description="Calponin-homology (CH)" evidence="7">
    <location>
        <begin position="42"/>
        <end position="146"/>
    </location>
</feature>
<dbReference type="GO" id="GO:0046872">
    <property type="term" value="F:metal ion binding"/>
    <property type="evidence" value="ECO:0007669"/>
    <property type="project" value="UniProtKB-KW"/>
</dbReference>
<dbReference type="CDD" id="cd08368">
    <property type="entry name" value="LIM"/>
    <property type="match status" value="1"/>
</dbReference>
<dbReference type="GO" id="GO:0010604">
    <property type="term" value="P:positive regulation of macromolecule metabolic process"/>
    <property type="evidence" value="ECO:0007669"/>
    <property type="project" value="UniProtKB-ARBA"/>
</dbReference>
<name>A0A2I2ZVP3_GORGO</name>
<dbReference type="EMBL" id="CABD030028107">
    <property type="status" value="NOT_ANNOTATED_CDS"/>
    <property type="molecule type" value="Genomic_DNA"/>
</dbReference>
<feature type="compositionally biased region" description="Low complexity" evidence="6">
    <location>
        <begin position="779"/>
        <end position="799"/>
    </location>
</feature>
<evidence type="ECO:0000259" key="8">
    <source>
        <dbReference type="PROSITE" id="PS50023"/>
    </source>
</evidence>
<dbReference type="EMBL" id="CABD030028109">
    <property type="status" value="NOT_ANNOTATED_CDS"/>
    <property type="molecule type" value="Genomic_DNA"/>
</dbReference>
<dbReference type="GO" id="GO:0080090">
    <property type="term" value="P:regulation of primary metabolic process"/>
    <property type="evidence" value="ECO:0007669"/>
    <property type="project" value="UniProtKB-ARBA"/>
</dbReference>
<dbReference type="InterPro" id="IPR001781">
    <property type="entry name" value="Znf_LIM"/>
</dbReference>
<dbReference type="PANTHER" id="PTHR15551">
    <property type="entry name" value="LIM DOMAIN ONLY 7"/>
    <property type="match status" value="1"/>
</dbReference>
<feature type="coiled-coil region" evidence="5">
    <location>
        <begin position="375"/>
        <end position="460"/>
    </location>
</feature>
<organism evidence="9 10">
    <name type="scientific">Gorilla gorilla gorilla</name>
    <name type="common">Western lowland gorilla</name>
    <dbReference type="NCBI Taxonomy" id="9595"/>
    <lineage>
        <taxon>Eukaryota</taxon>
        <taxon>Metazoa</taxon>
        <taxon>Chordata</taxon>
        <taxon>Craniata</taxon>
        <taxon>Vertebrata</taxon>
        <taxon>Euteleostomi</taxon>
        <taxon>Mammalia</taxon>
        <taxon>Eutheria</taxon>
        <taxon>Euarchontoglires</taxon>
        <taxon>Primates</taxon>
        <taxon>Haplorrhini</taxon>
        <taxon>Catarrhini</taxon>
        <taxon>Hominidae</taxon>
        <taxon>Gorilla</taxon>
    </lineage>
</organism>
<dbReference type="Pfam" id="PF00412">
    <property type="entry name" value="LIM"/>
    <property type="match status" value="1"/>
</dbReference>
<dbReference type="PROSITE" id="PS50021">
    <property type="entry name" value="CH"/>
    <property type="match status" value="1"/>
</dbReference>
<dbReference type="SMART" id="SM00132">
    <property type="entry name" value="LIM"/>
    <property type="match status" value="1"/>
</dbReference>
<keyword evidence="10" id="KW-1185">Reference proteome</keyword>
<dbReference type="EMBL" id="CABD030028102">
    <property type="status" value="NOT_ANNOTATED_CDS"/>
    <property type="molecule type" value="Genomic_DNA"/>
</dbReference>
<keyword evidence="3 4" id="KW-0440">LIM domain</keyword>
<feature type="compositionally biased region" description="Polar residues" evidence="6">
    <location>
        <begin position="290"/>
        <end position="299"/>
    </location>
</feature>
<dbReference type="EMBL" id="CABD030028108">
    <property type="status" value="NOT_ANNOTATED_CDS"/>
    <property type="molecule type" value="Genomic_DNA"/>
</dbReference>
<dbReference type="Ensembl" id="ENSGGOT00000046873.1">
    <property type="protein sequence ID" value="ENSGGOP00000051305.1"/>
    <property type="gene ID" value="ENSGGOG00000003779.3"/>
</dbReference>
<feature type="region of interest" description="Disordered" evidence="6">
    <location>
        <begin position="779"/>
        <end position="924"/>
    </location>
</feature>
<evidence type="ECO:0000256" key="1">
    <source>
        <dbReference type="ARBA" id="ARBA00022723"/>
    </source>
</evidence>
<protein>
    <submittedName>
        <fullName evidence="9">LIM and calponin homology domains 1</fullName>
    </submittedName>
</protein>
<feature type="region of interest" description="Disordered" evidence="6">
    <location>
        <begin position="206"/>
        <end position="347"/>
    </location>
</feature>
<feature type="compositionally biased region" description="Basic and acidic residues" evidence="6">
    <location>
        <begin position="652"/>
        <end position="667"/>
    </location>
</feature>
<accession>A0A2I2ZVP3</accession>
<dbReference type="Proteomes" id="UP000001519">
    <property type="component" value="Chromosome 4"/>
</dbReference>
<dbReference type="Gene3D" id="2.10.110.10">
    <property type="entry name" value="Cysteine Rich Protein"/>
    <property type="match status" value="1"/>
</dbReference>
<feature type="domain" description="LIM zinc-binding" evidence="8">
    <location>
        <begin position="929"/>
        <end position="995"/>
    </location>
</feature>
<keyword evidence="5" id="KW-0175">Coiled coil</keyword>
<feature type="compositionally biased region" description="Low complexity" evidence="6">
    <location>
        <begin position="225"/>
        <end position="234"/>
    </location>
</feature>
<gene>
    <name evidence="9" type="primary">LIMCH1</name>
</gene>
<reference evidence="9 10" key="2">
    <citation type="journal article" date="2012" name="Nature">
        <title>Insights into hominid evolution from the gorilla genome sequence.</title>
        <authorList>
            <person name="Scally A."/>
            <person name="Dutheil J.Y."/>
            <person name="Hillier L.W."/>
            <person name="Jordan G.E."/>
            <person name="Goodhead I."/>
            <person name="Herrero J."/>
            <person name="Hobolth A."/>
            <person name="Lappalainen T."/>
            <person name="Mailund T."/>
            <person name="Marques-Bonet T."/>
            <person name="McCarthy S."/>
            <person name="Montgomery S.H."/>
            <person name="Schwalie P.C."/>
            <person name="Tang Y.A."/>
            <person name="Ward M.C."/>
            <person name="Xue Y."/>
            <person name="Yngvadottir B."/>
            <person name="Alkan C."/>
            <person name="Andersen L.N."/>
            <person name="Ayub Q."/>
            <person name="Ball E.V."/>
            <person name="Beal K."/>
            <person name="Bradley B.J."/>
            <person name="Chen Y."/>
            <person name="Clee C.M."/>
            <person name="Fitzgerald S."/>
            <person name="Graves T.A."/>
            <person name="Gu Y."/>
            <person name="Heath P."/>
            <person name="Heger A."/>
            <person name="Karakoc E."/>
            <person name="Kolb-Kokocinski A."/>
            <person name="Laird G.K."/>
            <person name="Lunter G."/>
            <person name="Meader S."/>
            <person name="Mort M."/>
            <person name="Mullikin J.C."/>
            <person name="Munch K."/>
            <person name="O'Connor T.D."/>
            <person name="Phillips A.D."/>
            <person name="Prado-Martinez J."/>
            <person name="Rogers A.S."/>
            <person name="Sajjadian S."/>
            <person name="Schmidt D."/>
            <person name="Shaw K."/>
            <person name="Simpson J.T."/>
            <person name="Stenson P.D."/>
            <person name="Turner D.J."/>
            <person name="Vigilant L."/>
            <person name="Vilella A.J."/>
            <person name="Whitener W."/>
            <person name="Zhu B."/>
            <person name="Cooper D.N."/>
            <person name="de Jong P."/>
            <person name="Dermitzakis E.T."/>
            <person name="Eichler E.E."/>
            <person name="Flicek P."/>
            <person name="Goldman N."/>
            <person name="Mundy N.I."/>
            <person name="Ning Z."/>
            <person name="Odom D.T."/>
            <person name="Ponting C.P."/>
            <person name="Quail M.A."/>
            <person name="Ryder O.A."/>
            <person name="Searle S.M."/>
            <person name="Warren W.C."/>
            <person name="Wilson R.K."/>
            <person name="Schierup M.H."/>
            <person name="Rogers J."/>
            <person name="Tyler-Smith C."/>
            <person name="Durbin R."/>
        </authorList>
    </citation>
    <scope>NUCLEOTIDE SEQUENCE [LARGE SCALE GENOMIC DNA]</scope>
</reference>
<reference evidence="9" key="4">
    <citation type="submission" date="2025-09" db="UniProtKB">
        <authorList>
            <consortium name="Ensembl"/>
        </authorList>
    </citation>
    <scope>IDENTIFICATION</scope>
</reference>
<dbReference type="AlphaFoldDB" id="A0A2I2ZVP3"/>
<sequence>MESRSVAQAGVQWCDLGSLQAPPPGFTPFSCLSLPSSWDYRHPKTYVLFSFLQQVTGRSFGDKDFRTGLENGILLCELLNAIKPGLVKKINRLPTPIAGLDNIILFLRGCKELGLKESQLFDPSDLQDTSNRVTVKSLDYSRKLKNVLVTIYWLGKAANSCTSYSGTTLNLKEFEGLLAQMRKETDDIESPKRSIRDSGYIDCWDSERSDSLSPPRHGRDDSFDSLDSFGSRSRQTPSPDVVLRGSSDGRGSDSESDLPHRKLPDVKKDDMSARRTSHGEPKSAVPFNQYLPNKSNQTAYVPAPLRKKKAEREEYRKSWSTATSPLGGERPFRYGPRTPVSDDAESTSMFDMRCEEEAAVQPHSRARQEQLQLINNQLREEDDKWQDDLARWKSRRRSVSQDLIKKEEERKKMEKLLAGEDGTSERRKSIKTYREIVQEKERRERELHEAYKNARSQEEAEGILQQYIERFTISEAVLERLEMPKILERSHSTEPNLSSFLNDPNPMKYLRQQSLPPPKFTATVETTIARASVLDTSMSAGSGSPSKTVTPKAVPMLTPKPYSQPKNSQDVLKTFKVDGKVSVNGETVHREEEKERECPTVAPAHSLTKSQMFEGVARVHGSPLELKQDNGSIEINIKKPNSVPQELAATTEKTEPNSQEDKNDGGKPRKGNIELASSEPQHFTTTVTRCSPTVAFVEFPSSPQLKNDVSEEKDQKKPENEMSGKVELVLSQKERYQKEQDKLKEEWEKAQKEVEEEERRYYEEERKIIEDTVVPFTVSSSSADQLSTSSSMTEGSGTMNKIDLGNCQDEKQDRRWKKSFQGDDSDLLLKTRESDRLEEKGSLTEGALAHSGNPVSKGVHEDHQLDTEAGAPHCGTNPQLAQDPSQNQQTSNPTHSSEDVKPKTLPLDKSINHQIESPSERRKSISGKKLCSSCGLPLGKGAAMIIETLNLYFHIQCFRCGICKGQLGNAVSGTDVRIRNGLLNCNDCYMRSRSAGQPTTL</sequence>
<dbReference type="InterPro" id="IPR003096">
    <property type="entry name" value="SM22_calponin"/>
</dbReference>
<keyword evidence="1 4" id="KW-0479">Metal-binding</keyword>
<feature type="compositionally biased region" description="Basic and acidic residues" evidence="6">
    <location>
        <begin position="827"/>
        <end position="842"/>
    </location>
</feature>
<dbReference type="EMBL" id="CABD030028106">
    <property type="status" value="NOT_ANNOTATED_CDS"/>
    <property type="molecule type" value="Genomic_DNA"/>
</dbReference>
<dbReference type="PROSITE" id="PS00478">
    <property type="entry name" value="LIM_DOMAIN_1"/>
    <property type="match status" value="1"/>
</dbReference>
<evidence type="ECO:0000256" key="5">
    <source>
        <dbReference type="SAM" id="Coils"/>
    </source>
</evidence>
<keyword evidence="2 4" id="KW-0862">Zinc</keyword>
<evidence type="ECO:0000256" key="6">
    <source>
        <dbReference type="SAM" id="MobiDB-lite"/>
    </source>
</evidence>
<dbReference type="EMBL" id="CABD030028104">
    <property type="status" value="NOT_ANNOTATED_CDS"/>
    <property type="molecule type" value="Genomic_DNA"/>
</dbReference>
<dbReference type="SUPFAM" id="SSF47576">
    <property type="entry name" value="Calponin-homology domain, CH-domain"/>
    <property type="match status" value="1"/>
</dbReference>
<evidence type="ECO:0000256" key="4">
    <source>
        <dbReference type="PROSITE-ProRule" id="PRU00125"/>
    </source>
</evidence>
<evidence type="ECO:0000313" key="10">
    <source>
        <dbReference type="Proteomes" id="UP000001519"/>
    </source>
</evidence>
<evidence type="ECO:0000256" key="2">
    <source>
        <dbReference type="ARBA" id="ARBA00022833"/>
    </source>
</evidence>
<feature type="compositionally biased region" description="Polar residues" evidence="6">
    <location>
        <begin position="876"/>
        <end position="895"/>
    </location>
</feature>
<evidence type="ECO:0000259" key="7">
    <source>
        <dbReference type="PROSITE" id="PS50021"/>
    </source>
</evidence>
<dbReference type="InterPro" id="IPR031865">
    <property type="entry name" value="DUF4757"/>
</dbReference>
<reference evidence="9" key="3">
    <citation type="submission" date="2025-08" db="UniProtKB">
        <authorList>
            <consortium name="Ensembl"/>
        </authorList>
    </citation>
    <scope>IDENTIFICATION</scope>
</reference>
<dbReference type="EMBL" id="CABD030028105">
    <property type="status" value="NOT_ANNOTATED_CDS"/>
    <property type="molecule type" value="Genomic_DNA"/>
</dbReference>
<dbReference type="InterPro" id="IPR001715">
    <property type="entry name" value="CH_dom"/>
</dbReference>
<dbReference type="PROSITE" id="PS50023">
    <property type="entry name" value="LIM_DOMAIN_2"/>
    <property type="match status" value="1"/>
</dbReference>
<feature type="compositionally biased region" description="Basic and acidic residues" evidence="6">
    <location>
        <begin position="708"/>
        <end position="724"/>
    </location>
</feature>
<dbReference type="InterPro" id="IPR036872">
    <property type="entry name" value="CH_dom_sf"/>
</dbReference>
<dbReference type="GeneTree" id="ENSGT00950000183159"/>
<dbReference type="EMBL" id="CABD030028100">
    <property type="status" value="NOT_ANNOTATED_CDS"/>
    <property type="molecule type" value="Genomic_DNA"/>
</dbReference>
<dbReference type="PANTHER" id="PTHR15551:SF3">
    <property type="entry name" value="LIM AND CALPONIN HOMOLOGY DOMAINS-CONTAINING PROTEIN 1"/>
    <property type="match status" value="1"/>
</dbReference>
<dbReference type="EMBL" id="CABD030028103">
    <property type="status" value="NOT_ANNOTATED_CDS"/>
    <property type="molecule type" value="Genomic_DNA"/>
</dbReference>
<dbReference type="Gene3D" id="1.10.418.10">
    <property type="entry name" value="Calponin-like domain"/>
    <property type="match status" value="1"/>
</dbReference>
<dbReference type="SMART" id="SM00033">
    <property type="entry name" value="CH"/>
    <property type="match status" value="1"/>
</dbReference>
<evidence type="ECO:0000313" key="9">
    <source>
        <dbReference type="Ensembl" id="ENSGGOP00000051305.1"/>
    </source>
</evidence>
<dbReference type="FunFam" id="1.10.418.10:FF:000038">
    <property type="entry name" value="LIM and calponin homology domains-containing protein 1"/>
    <property type="match status" value="1"/>
</dbReference>
<dbReference type="Bgee" id="ENSGGOG00000003779">
    <property type="expression patterns" value="Expressed in heart and 6 other cell types or tissues"/>
</dbReference>
<reference evidence="10" key="1">
    <citation type="submission" date="2011-05" db="EMBL/GenBank/DDBJ databases">
        <title>Insights into the evolution of the great apes provided by the gorilla genome.</title>
        <authorList>
            <person name="Scally A."/>
        </authorList>
    </citation>
    <scope>NUCLEOTIDE SEQUENCE [LARGE SCALE GENOMIC DNA]</scope>
</reference>
<proteinExistence type="predicted"/>
<dbReference type="EMBL" id="CABD030028101">
    <property type="status" value="NOT_ANNOTATED_CDS"/>
    <property type="molecule type" value="Genomic_DNA"/>
</dbReference>